<feature type="domain" description="Ubiquitin-like protease family profile" evidence="5">
    <location>
        <begin position="14"/>
        <end position="173"/>
    </location>
</feature>
<dbReference type="GO" id="GO:0019784">
    <property type="term" value="F:deNEDDylase activity"/>
    <property type="evidence" value="ECO:0007669"/>
    <property type="project" value="InterPro"/>
</dbReference>
<dbReference type="AlphaFoldDB" id="A0A8T2U326"/>
<keyword evidence="4" id="KW-0788">Thiol protease</keyword>
<dbReference type="Gene3D" id="3.40.395.10">
    <property type="entry name" value="Adenoviral Proteinase, Chain A"/>
    <property type="match status" value="1"/>
</dbReference>
<dbReference type="PROSITE" id="PS50600">
    <property type="entry name" value="ULP_PROTEASE"/>
    <property type="match status" value="1"/>
</dbReference>
<evidence type="ECO:0000313" key="6">
    <source>
        <dbReference type="EMBL" id="KAH7430177.1"/>
    </source>
</evidence>
<dbReference type="GO" id="GO:0008234">
    <property type="term" value="F:cysteine-type peptidase activity"/>
    <property type="evidence" value="ECO:0007669"/>
    <property type="project" value="UniProtKB-KW"/>
</dbReference>
<evidence type="ECO:0000313" key="7">
    <source>
        <dbReference type="Proteomes" id="UP000825935"/>
    </source>
</evidence>
<protein>
    <recommendedName>
        <fullName evidence="5">Ubiquitin-like protease family profile domain-containing protein</fullName>
    </recommendedName>
</protein>
<organism evidence="6 7">
    <name type="scientific">Ceratopteris richardii</name>
    <name type="common">Triangle waterfern</name>
    <dbReference type="NCBI Taxonomy" id="49495"/>
    <lineage>
        <taxon>Eukaryota</taxon>
        <taxon>Viridiplantae</taxon>
        <taxon>Streptophyta</taxon>
        <taxon>Embryophyta</taxon>
        <taxon>Tracheophyta</taxon>
        <taxon>Polypodiopsida</taxon>
        <taxon>Polypodiidae</taxon>
        <taxon>Polypodiales</taxon>
        <taxon>Pteridineae</taxon>
        <taxon>Pteridaceae</taxon>
        <taxon>Parkerioideae</taxon>
        <taxon>Ceratopteris</taxon>
    </lineage>
</organism>
<dbReference type="InterPro" id="IPR038765">
    <property type="entry name" value="Papain-like_cys_pep_sf"/>
</dbReference>
<evidence type="ECO:0000256" key="1">
    <source>
        <dbReference type="ARBA" id="ARBA00005234"/>
    </source>
</evidence>
<keyword evidence="7" id="KW-1185">Reference proteome</keyword>
<accession>A0A8T2U326</accession>
<evidence type="ECO:0000256" key="2">
    <source>
        <dbReference type="ARBA" id="ARBA00022670"/>
    </source>
</evidence>
<dbReference type="Pfam" id="PF02902">
    <property type="entry name" value="Peptidase_C48"/>
    <property type="match status" value="1"/>
</dbReference>
<dbReference type="InterPro" id="IPR044613">
    <property type="entry name" value="Nep1/2-like"/>
</dbReference>
<dbReference type="OrthoDB" id="5065855at2759"/>
<keyword evidence="2" id="KW-0645">Protease</keyword>
<dbReference type="PANTHER" id="PTHR46468:SF1">
    <property type="entry name" value="SENTRIN-SPECIFIC PROTEASE 8"/>
    <property type="match status" value="1"/>
</dbReference>
<name>A0A8T2U326_CERRI</name>
<proteinExistence type="inferred from homology"/>
<sequence>MAGGDKKVLSYGDVVLWGSDVELLKGNSFLNDRLIEFFFAQLEVPYDCLLLAPAVTFWISHCEDAAFVMSTVAALCLPDRKVVMFAVNDNEDVSMVGGGCHWSLLVYIRESNEFQHYDSMGGMNAIHARKLATIIKPFLGPDAASAKFEAAWTPHQVNGYDCGVYVMAVGQVLCDAYTSGRFSTVDSEALIKEKITPNAVRQMRHDVLNRILSLAEEQGC</sequence>
<dbReference type="SUPFAM" id="SSF54001">
    <property type="entry name" value="Cysteine proteinases"/>
    <property type="match status" value="1"/>
</dbReference>
<dbReference type="Proteomes" id="UP000825935">
    <property type="component" value="Chromosome 9"/>
</dbReference>
<dbReference type="GO" id="GO:0000338">
    <property type="term" value="P:protein deneddylation"/>
    <property type="evidence" value="ECO:0007669"/>
    <property type="project" value="TreeGrafter"/>
</dbReference>
<evidence type="ECO:0000256" key="4">
    <source>
        <dbReference type="ARBA" id="ARBA00022807"/>
    </source>
</evidence>
<dbReference type="OMA" id="GFYFEYL"/>
<evidence type="ECO:0000256" key="3">
    <source>
        <dbReference type="ARBA" id="ARBA00022801"/>
    </source>
</evidence>
<dbReference type="EMBL" id="CM035414">
    <property type="protein sequence ID" value="KAH7430177.1"/>
    <property type="molecule type" value="Genomic_DNA"/>
</dbReference>
<comment type="similarity">
    <text evidence="1">Belongs to the peptidase C48 family.</text>
</comment>
<evidence type="ECO:0000259" key="5">
    <source>
        <dbReference type="PROSITE" id="PS50600"/>
    </source>
</evidence>
<keyword evidence="3" id="KW-0378">Hydrolase</keyword>
<reference evidence="6" key="1">
    <citation type="submission" date="2021-08" db="EMBL/GenBank/DDBJ databases">
        <title>WGS assembly of Ceratopteris richardii.</title>
        <authorList>
            <person name="Marchant D.B."/>
            <person name="Chen G."/>
            <person name="Jenkins J."/>
            <person name="Shu S."/>
            <person name="Leebens-Mack J."/>
            <person name="Grimwood J."/>
            <person name="Schmutz J."/>
            <person name="Soltis P."/>
            <person name="Soltis D."/>
            <person name="Chen Z.-H."/>
        </authorList>
    </citation>
    <scope>NUCLEOTIDE SEQUENCE</scope>
    <source>
        <strain evidence="6">Whitten #5841</strain>
        <tissue evidence="6">Leaf</tissue>
    </source>
</reference>
<dbReference type="InterPro" id="IPR003653">
    <property type="entry name" value="Peptidase_C48_C"/>
</dbReference>
<dbReference type="PANTHER" id="PTHR46468">
    <property type="entry name" value="SENTRIN-SPECIFIC PROTEASE 8"/>
    <property type="match status" value="1"/>
</dbReference>
<comment type="caution">
    <text evidence="6">The sequence shown here is derived from an EMBL/GenBank/DDBJ whole genome shotgun (WGS) entry which is preliminary data.</text>
</comment>
<gene>
    <name evidence="6" type="ORF">KP509_09G087000</name>
</gene>
<dbReference type="GO" id="GO:0006508">
    <property type="term" value="P:proteolysis"/>
    <property type="evidence" value="ECO:0007669"/>
    <property type="project" value="UniProtKB-KW"/>
</dbReference>